<dbReference type="Pfam" id="PF01321">
    <property type="entry name" value="Creatinase_N"/>
    <property type="match status" value="1"/>
</dbReference>
<evidence type="ECO:0000259" key="6">
    <source>
        <dbReference type="Pfam" id="PF00557"/>
    </source>
</evidence>
<dbReference type="Pfam" id="PF16188">
    <property type="entry name" value="Peptidase_M24_C"/>
    <property type="match status" value="1"/>
</dbReference>
<feature type="domain" description="Peptidase M24 C-terminal" evidence="8">
    <location>
        <begin position="562"/>
        <end position="621"/>
    </location>
</feature>
<evidence type="ECO:0000256" key="4">
    <source>
        <dbReference type="ARBA" id="ARBA00022801"/>
    </source>
</evidence>
<dbReference type="PANTHER" id="PTHR43763:SF17">
    <property type="entry name" value="AMINOPEPTIDASE P, CYTOPLASMIC-RELATED"/>
    <property type="match status" value="1"/>
</dbReference>
<keyword evidence="10" id="KW-1185">Reference proteome</keyword>
<dbReference type="InterPro" id="IPR032416">
    <property type="entry name" value="Peptidase_M24_C"/>
</dbReference>
<protein>
    <submittedName>
        <fullName evidence="9">Creatinase/aminopeptidase</fullName>
    </submittedName>
</protein>
<evidence type="ECO:0000256" key="3">
    <source>
        <dbReference type="ARBA" id="ARBA00022723"/>
    </source>
</evidence>
<dbReference type="InterPro" id="IPR050422">
    <property type="entry name" value="X-Pro_aminopeptidase_P"/>
</dbReference>
<dbReference type="SUPFAM" id="SSF55920">
    <property type="entry name" value="Creatinase/aminopeptidase"/>
    <property type="match status" value="1"/>
</dbReference>
<evidence type="ECO:0000313" key="9">
    <source>
        <dbReference type="EMBL" id="KIY53421.1"/>
    </source>
</evidence>
<organism evidence="9 10">
    <name type="scientific">Fistulina hepatica ATCC 64428</name>
    <dbReference type="NCBI Taxonomy" id="1128425"/>
    <lineage>
        <taxon>Eukaryota</taxon>
        <taxon>Fungi</taxon>
        <taxon>Dikarya</taxon>
        <taxon>Basidiomycota</taxon>
        <taxon>Agaricomycotina</taxon>
        <taxon>Agaricomycetes</taxon>
        <taxon>Agaricomycetidae</taxon>
        <taxon>Agaricales</taxon>
        <taxon>Fistulinaceae</taxon>
        <taxon>Fistulina</taxon>
    </lineage>
</organism>
<accession>A0A0D7AQ30</accession>
<gene>
    <name evidence="9" type="ORF">FISHEDRAFT_33367</name>
</gene>
<dbReference type="FunFam" id="3.40.350.10:FF:000003">
    <property type="entry name" value="Xaa-pro aminopeptidase P"/>
    <property type="match status" value="1"/>
</dbReference>
<dbReference type="GO" id="GO:0046872">
    <property type="term" value="F:metal ion binding"/>
    <property type="evidence" value="ECO:0007669"/>
    <property type="project" value="UniProtKB-KW"/>
</dbReference>
<evidence type="ECO:0000256" key="1">
    <source>
        <dbReference type="ARBA" id="ARBA00001936"/>
    </source>
</evidence>
<dbReference type="CDD" id="cd01085">
    <property type="entry name" value="APP"/>
    <property type="match status" value="1"/>
</dbReference>
<evidence type="ECO:0000256" key="2">
    <source>
        <dbReference type="ARBA" id="ARBA00008766"/>
    </source>
</evidence>
<dbReference type="AlphaFoldDB" id="A0A0D7AQ30"/>
<keyword evidence="5" id="KW-0464">Manganese</keyword>
<reference evidence="9 10" key="1">
    <citation type="journal article" date="2015" name="Fungal Genet. Biol.">
        <title>Evolution of novel wood decay mechanisms in Agaricales revealed by the genome sequences of Fistulina hepatica and Cylindrobasidium torrendii.</title>
        <authorList>
            <person name="Floudas D."/>
            <person name="Held B.W."/>
            <person name="Riley R."/>
            <person name="Nagy L.G."/>
            <person name="Koehler G."/>
            <person name="Ransdell A.S."/>
            <person name="Younus H."/>
            <person name="Chow J."/>
            <person name="Chiniquy J."/>
            <person name="Lipzen A."/>
            <person name="Tritt A."/>
            <person name="Sun H."/>
            <person name="Haridas S."/>
            <person name="LaButti K."/>
            <person name="Ohm R.A."/>
            <person name="Kues U."/>
            <person name="Blanchette R.A."/>
            <person name="Grigoriev I.V."/>
            <person name="Minto R.E."/>
            <person name="Hibbett D.S."/>
        </authorList>
    </citation>
    <scope>NUCLEOTIDE SEQUENCE [LARGE SCALE GENOMIC DNA]</scope>
    <source>
        <strain evidence="9 10">ATCC 64428</strain>
    </source>
</reference>
<dbReference type="Gene3D" id="3.90.230.10">
    <property type="entry name" value="Creatinase/methionine aminopeptidase superfamily"/>
    <property type="match status" value="1"/>
</dbReference>
<name>A0A0D7AQ30_9AGAR</name>
<dbReference type="InterPro" id="IPR036005">
    <property type="entry name" value="Creatinase/aminopeptidase-like"/>
</dbReference>
<feature type="domain" description="Peptidase M24" evidence="6">
    <location>
        <begin position="338"/>
        <end position="549"/>
    </location>
</feature>
<keyword evidence="9" id="KW-0645">Protease</keyword>
<dbReference type="PANTHER" id="PTHR43763">
    <property type="entry name" value="XAA-PRO AMINOPEPTIDASE 1"/>
    <property type="match status" value="1"/>
</dbReference>
<dbReference type="GO" id="GO:0070006">
    <property type="term" value="F:metalloaminopeptidase activity"/>
    <property type="evidence" value="ECO:0007669"/>
    <property type="project" value="InterPro"/>
</dbReference>
<feature type="non-terminal residue" evidence="9">
    <location>
        <position position="1"/>
    </location>
</feature>
<dbReference type="GO" id="GO:0005737">
    <property type="term" value="C:cytoplasm"/>
    <property type="evidence" value="ECO:0007669"/>
    <property type="project" value="UniProtKB-ARBA"/>
</dbReference>
<dbReference type="Pfam" id="PF00557">
    <property type="entry name" value="Peptidase_M24"/>
    <property type="match status" value="1"/>
</dbReference>
<evidence type="ECO:0000259" key="7">
    <source>
        <dbReference type="Pfam" id="PF01321"/>
    </source>
</evidence>
<sequence>NDSSSTLVGSALERKLNDYDVPFQKVDSAPRLAGLRQEMVKEKLDYYLVLSDDAHGTEIVAKSDRRREWITGFDGSAGTAIVSVNHAYLITDSRYWIQAGEQVDRNWTIVRGGSAGVPKDWAEWLLDHAHRNSRIGVDARMLSYEKATMLNTKLHAYGSKLVYPPQNLVDFVWRDKPPRSKEAVFIQPVDFAGESASSKLHRIRKWITEQPADKHVGTLLTALDQIAWTLNLRGSDIPFNPLFQAYLYVGLNQTILFLDAVKCPDDVSNYLSSLKVDRREYADIWSFLRLRHFGTGKVLISPQTSYAIALMLTSYRYTVTPSRVEHMMAIKNDAELEGLKRAYMRDGCAFIRFLAWLENKINSGFDVTEYEAAMRITEFRRHAKNFMGVAYENISATGPNAALPHYTPRRKTAALISRDTPYLHDSGGQYRDGTCDTTRTVHFGRPPSEQCEAYTKVLQGHIAIDSAIFPEGTSGTQLDVLARKALWKDGMNYLHGTGHGFGSFLTVHEGPHGFSSGIPLQPGHVVTNEPGYYKEGHWGMRIESALFVRRVTTKREYNGPVWLGFERLTYVPVQTRMVKENLLSKEEKAWIKEHNQRCYDIIAPYLKEDKRALKWLKREAERGIGLAPSAAGVSIEWD</sequence>
<keyword evidence="4" id="KW-0378">Hydrolase</keyword>
<keyword evidence="3" id="KW-0479">Metal-binding</keyword>
<dbReference type="InterPro" id="IPR000587">
    <property type="entry name" value="Creatinase_N"/>
</dbReference>
<evidence type="ECO:0000259" key="8">
    <source>
        <dbReference type="Pfam" id="PF16188"/>
    </source>
</evidence>
<dbReference type="InterPro" id="IPR000994">
    <property type="entry name" value="Pept_M24"/>
</dbReference>
<comment type="cofactor">
    <cofactor evidence="1">
        <name>Mn(2+)</name>
        <dbReference type="ChEBI" id="CHEBI:29035"/>
    </cofactor>
</comment>
<dbReference type="OrthoDB" id="9995434at2759"/>
<dbReference type="InterPro" id="IPR029149">
    <property type="entry name" value="Creatin/AminoP/Spt16_N"/>
</dbReference>
<dbReference type="FunFam" id="3.90.230.10:FF:000007">
    <property type="entry name" value="Xaa-Pro aminopeptidase P"/>
    <property type="match status" value="1"/>
</dbReference>
<dbReference type="Gene3D" id="3.40.350.10">
    <property type="entry name" value="Creatinase/prolidase N-terminal domain"/>
    <property type="match status" value="2"/>
</dbReference>
<evidence type="ECO:0000256" key="5">
    <source>
        <dbReference type="ARBA" id="ARBA00023211"/>
    </source>
</evidence>
<dbReference type="Proteomes" id="UP000054144">
    <property type="component" value="Unassembled WGS sequence"/>
</dbReference>
<dbReference type="EMBL" id="KN881617">
    <property type="protein sequence ID" value="KIY53421.1"/>
    <property type="molecule type" value="Genomic_DNA"/>
</dbReference>
<proteinExistence type="inferred from homology"/>
<feature type="domain" description="Creatinase N-terminal" evidence="7">
    <location>
        <begin position="31"/>
        <end position="155"/>
    </location>
</feature>
<comment type="similarity">
    <text evidence="2">Belongs to the peptidase M24B family.</text>
</comment>
<dbReference type="Pfam" id="PF16189">
    <property type="entry name" value="Creatinase_N_2"/>
    <property type="match status" value="1"/>
</dbReference>
<keyword evidence="9" id="KW-0031">Aminopeptidase</keyword>
<dbReference type="InterPro" id="IPR033740">
    <property type="entry name" value="Pept_M24B"/>
</dbReference>
<evidence type="ECO:0000313" key="10">
    <source>
        <dbReference type="Proteomes" id="UP000054144"/>
    </source>
</evidence>
<dbReference type="SUPFAM" id="SSF53092">
    <property type="entry name" value="Creatinase/prolidase N-terminal domain"/>
    <property type="match status" value="1"/>
</dbReference>